<name>A0A7V0T5M1_UNCW3</name>
<dbReference type="AlphaFoldDB" id="A0A7V0T5M1"/>
<dbReference type="PANTHER" id="PTHR34988:SF1">
    <property type="entry name" value="DNA-BINDING PROTEIN"/>
    <property type="match status" value="1"/>
</dbReference>
<proteinExistence type="predicted"/>
<dbReference type="Gene3D" id="3.30.1330.80">
    <property type="entry name" value="Hypothetical protein, similar to alpha- acetolactate decarboxylase, domain 2"/>
    <property type="match status" value="1"/>
</dbReference>
<feature type="domain" description="PPC" evidence="2">
    <location>
        <begin position="40"/>
        <end position="176"/>
    </location>
</feature>
<comment type="caution">
    <text evidence="3">The sequence shown here is derived from an EMBL/GenBank/DDBJ whole genome shotgun (WGS) entry which is preliminary data.</text>
</comment>
<dbReference type="InterPro" id="IPR005175">
    <property type="entry name" value="PPC_dom"/>
</dbReference>
<dbReference type="PROSITE" id="PS51742">
    <property type="entry name" value="PPC"/>
    <property type="match status" value="1"/>
</dbReference>
<accession>A0A7V0T5M1</accession>
<gene>
    <name evidence="3" type="ORF">ENN51_03720</name>
</gene>
<dbReference type="Proteomes" id="UP000885672">
    <property type="component" value="Unassembled WGS sequence"/>
</dbReference>
<dbReference type="SUPFAM" id="SSF117856">
    <property type="entry name" value="AF0104/ALDC/Ptd012-like"/>
    <property type="match status" value="1"/>
</dbReference>
<dbReference type="CDD" id="cd11378">
    <property type="entry name" value="DUF296"/>
    <property type="match status" value="1"/>
</dbReference>
<protein>
    <submittedName>
        <fullName evidence="3">DUF296 domain-containing protein</fullName>
    </submittedName>
</protein>
<feature type="region of interest" description="Disordered" evidence="1">
    <location>
        <begin position="1"/>
        <end position="28"/>
    </location>
</feature>
<dbReference type="EMBL" id="DSBX01000141">
    <property type="protein sequence ID" value="HDQ99378.1"/>
    <property type="molecule type" value="Genomic_DNA"/>
</dbReference>
<feature type="compositionally biased region" description="Basic residues" evidence="1">
    <location>
        <begin position="13"/>
        <end position="22"/>
    </location>
</feature>
<dbReference type="Pfam" id="PF03479">
    <property type="entry name" value="PCC"/>
    <property type="match status" value="1"/>
</dbReference>
<evidence type="ECO:0000259" key="2">
    <source>
        <dbReference type="PROSITE" id="PS51742"/>
    </source>
</evidence>
<dbReference type="PANTHER" id="PTHR34988">
    <property type="entry name" value="PROTEIN, PUTATIVE-RELATED"/>
    <property type="match status" value="1"/>
</dbReference>
<organism evidence="3">
    <name type="scientific">candidate division WOR-3 bacterium</name>
    <dbReference type="NCBI Taxonomy" id="2052148"/>
    <lineage>
        <taxon>Bacteria</taxon>
        <taxon>Bacteria division WOR-3</taxon>
    </lineage>
</organism>
<evidence type="ECO:0000256" key="1">
    <source>
        <dbReference type="SAM" id="MobiDB-lite"/>
    </source>
</evidence>
<evidence type="ECO:0000313" key="3">
    <source>
        <dbReference type="EMBL" id="HDQ99378.1"/>
    </source>
</evidence>
<reference evidence="3" key="1">
    <citation type="journal article" date="2020" name="mSystems">
        <title>Genome- and Community-Level Interaction Insights into Carbon Utilization and Element Cycling Functions of Hydrothermarchaeota in Hydrothermal Sediment.</title>
        <authorList>
            <person name="Zhou Z."/>
            <person name="Liu Y."/>
            <person name="Xu W."/>
            <person name="Pan J."/>
            <person name="Luo Z.H."/>
            <person name="Li M."/>
        </authorList>
    </citation>
    <scope>NUCLEOTIDE SEQUENCE [LARGE SCALE GENOMIC DNA]</scope>
    <source>
        <strain evidence="3">SpSt-1182</strain>
    </source>
</reference>
<sequence length="179" mass="20092">MKNVGNSSPPRRPAARKPRARPRPASVRRVERRRSNVRWAKPGAFYQLRLDPGEDVLPTLVEFVRARRIGSGIISGIGAADEIELGLFDLKNRVYRRRVFRGDYEILSLLGNIAWDGRDPVCHVHCIIGDAKMAVRGGHLYRARVSVTCEVAIQPGLRKLARALDERTGLKLLRLPARG</sequence>